<dbReference type="GO" id="GO:0032266">
    <property type="term" value="F:phosphatidylinositol-3-phosphate binding"/>
    <property type="evidence" value="ECO:0007669"/>
    <property type="project" value="TreeGrafter"/>
</dbReference>
<keyword evidence="9" id="KW-0472">Membrane</keyword>
<dbReference type="PANTHER" id="PTHR13190">
    <property type="entry name" value="AUTOPHAGY-RELATED 2, ISOFORM A"/>
    <property type="match status" value="1"/>
</dbReference>
<keyword evidence="15" id="KW-1185">Reference proteome</keyword>
<feature type="region of interest" description="Disordered" evidence="13">
    <location>
        <begin position="473"/>
        <end position="539"/>
    </location>
</feature>
<comment type="subcellular location">
    <subcellularLocation>
        <location evidence="1">Endoplasmic reticulum membrane</location>
        <topology evidence="1">Peripheral membrane protein</topology>
    </subcellularLocation>
    <subcellularLocation>
        <location evidence="2">Preautophagosomal structure membrane</location>
        <topology evidence="2">Peripheral membrane protein</topology>
    </subcellularLocation>
</comment>
<comment type="similarity">
    <text evidence="3">Belongs to the ATG2 family.</text>
</comment>
<gene>
    <name evidence="14" type="ORF">EJ04DRAFT_568674</name>
</gene>
<dbReference type="GO" id="GO:0000422">
    <property type="term" value="P:autophagy of mitochondrion"/>
    <property type="evidence" value="ECO:0007669"/>
    <property type="project" value="TreeGrafter"/>
</dbReference>
<feature type="region of interest" description="Disordered" evidence="13">
    <location>
        <begin position="321"/>
        <end position="399"/>
    </location>
</feature>
<sequence>MAFFAAVSSSIGKKLLLYGLRQIDILDKDPADFVSVDVGKKTTLEVRDVGLHVKKLVSLLHLKLPPELHLSRARASLFRVTFVFDFGVPQILIQVDGVQVHARLAAETDVPSSPSSTKDAKTSPRRPPGSPPPPVRLDSEDSDSDDGPEHDYMPTVAGLTKSFIREEPVEEIRELEEALHTQSENLADSIASSQDGDEDIAEGLGVSLGLPAVLRNLLNTALDRMQIVATHIDVQVDEQLSTEPSNTSTDPEDPSVSLNFHIERISVDSVTSADANVDIGPAHLRSNDSASKLGKRRLQLSRIYARLISDADNFSSIAAISRSSSPLDTRSEASSVRPSQSEDSEHRSPVDKMPSDHESSISSDDKQPSLHSSTSSRPGEHSVRSLTSHPSPDRLKSSILTVDEDRFADAASDDGADRSFMQGSVAPSHQSLPHDMSASSVSYDDESLLDYVIENDLVNSAVRELPEERVFSDYAHRQSGDRAAPSRETMLPSKPLQDSSNLPSVSQLGSFSRPLLDTQTIPHPHASEHSSQAAESLPGVDHQIPREQQSVREQSPPSDSEDLLESKLFSHEDAESMYMSAMSAAPATSSHNPAVPGGWESSSSSSQGTGSDTTTSVPPEMVAGSILETMHDADDGCETPRPGSRQSSPIGVRGAHARARTDLTERKISKQFLSIDQVTVWFPLELEDSNQRQTASDPTLNTESTFKFAPSNLGEDSIFQDMPGAFSTYAHSSSSSSSRRMTTSTSGTQRPSSRPPMASKPQGAEKDHAANISISIGTVIAHLDFSTGAVMYRMLDRVTKGFVESPPQEMKAQTPPDAVATAPMTLELSIKNVCLAWLERLATESVGDIRASPSALELNPFDVIVKLDVASIHVGTQITAQETRTKLRIAKFVLSSLGQDIVSFHSPQSKSRRSMGSLPAQLSNDIEIDLEQAKDRRLTVVTRPVKVTFDLQQLDEALSSFGGFSGVLELGNSFSSNFATNQAVSPTRPKPRAVHFGDTPSTAPSKTSSMPKIQVQFGEVMFVLKGKSCALQLQTTAVRCAIRENNLRMKVSEIQVSGPFTSPDQVGTPLLMDIKGTTISLLFAPEEVDLTKLISMITPSKDPYENDEDILIDTLLRQRRKGSVLRVEIGSMGLQLSDLTQMQTFEALATEVARLSKVTKYLPDDDRPGILTLAALQHFEARVVVNDQIGDVSITCQDASIAHVGVPALFAIEIGLVSLNREEELLVHNVVQLRPQDQLPMLMARVIGDELEPMVKAKLFNICIEYRVSTVMAALGISDDGTVDDIALGLASSVATITGASPKMPSKQTSQSSSPSTTKAKPLQIDLLARSCAIGLNPRKLPSKGLFVLTEAHFTGKQTKTAGYSMTVELRKASVHAIDDVNRIEARSDTPSVPATNTSFGYTQLLELRDCGFVSLSSISAAQIFVNILGDGKDQPQIVDVEFKNELFVLESCADSTQTLIAILNGLQPPTPPSTAQQYRTVVPLQQMMESFTGDAITAVEEDDNFMDNADLVADEVPNNLEFVGSFYNPESLPNQEDLGDSMLGEDDLGVLTPEPTIRKRGDRGLLESFQEQYEVAEGEPDFDFDQSYFRDSDSEHKGTARKWDSEKNKYELTNEFKTPDAPLKVRMRDVNIVWNLFDGYDWPRTRGIIAQAVEDVEARAEERRRRPREEDDEEDFVEADFLFNSVWVGIPVKEEKGALARAINRDIDDLASETGSYATSTATRSTGATVRPRSATKSHRRKLKLERSKHRKISFQLSGLAVDLIVFPPDTGETQNSVNVRIRDFEIIDHVPSSTWRKFATSFVDPSQRELNRPMINLELLTVKPVTDLAASELVIRVTVQPLRLHVDQDALDFITRFFEFKDDSIPEPSAHSEQPFIQRLEVMAVTLKLDYKPKRVDYRGLRSGHTTEFMNFLILDGSDIILRHAIVYGITSFDKLNKTLNDVWMPDVKRNQLPGVLAGLAAVRPIVNVGSGVRDLIVVPMREYKKDGRIVRSLQKGVYAFAKNTTSEVARLGAKMAIGTQNLLEGAEQFLNTQPGSPRSPYTLNDWDEVDASPADEEPRAHSNYANQPIGVKAGLRNAARYLERDLLTARDAIIAIPGEVMEEGTGAGMAKAIARRAPTVILRPALGTTKAISNALLGVGNALDKDSKRKIEDKYKGY</sequence>
<feature type="compositionally biased region" description="Basic and acidic residues" evidence="13">
    <location>
        <begin position="343"/>
        <end position="368"/>
    </location>
</feature>
<evidence type="ECO:0000256" key="3">
    <source>
        <dbReference type="ARBA" id="ARBA00009714"/>
    </source>
</evidence>
<evidence type="ECO:0000256" key="10">
    <source>
        <dbReference type="ARBA" id="ARBA00024479"/>
    </source>
</evidence>
<keyword evidence="5" id="KW-0813">Transport</keyword>
<dbReference type="GO" id="GO:0061709">
    <property type="term" value="P:reticulophagy"/>
    <property type="evidence" value="ECO:0007669"/>
    <property type="project" value="TreeGrafter"/>
</dbReference>
<dbReference type="GO" id="GO:0000045">
    <property type="term" value="P:autophagosome assembly"/>
    <property type="evidence" value="ECO:0007669"/>
    <property type="project" value="TreeGrafter"/>
</dbReference>
<dbReference type="GO" id="GO:0006869">
    <property type="term" value="P:lipid transport"/>
    <property type="evidence" value="ECO:0007669"/>
    <property type="project" value="UniProtKB-KW"/>
</dbReference>
<evidence type="ECO:0000256" key="7">
    <source>
        <dbReference type="ARBA" id="ARBA00023006"/>
    </source>
</evidence>
<feature type="region of interest" description="Disordered" evidence="13">
    <location>
        <begin position="981"/>
        <end position="1010"/>
    </location>
</feature>
<dbReference type="GO" id="GO:0061908">
    <property type="term" value="C:phagophore"/>
    <property type="evidence" value="ECO:0007669"/>
    <property type="project" value="TreeGrafter"/>
</dbReference>
<keyword evidence="7" id="KW-0072">Autophagy</keyword>
<feature type="region of interest" description="Disordered" evidence="13">
    <location>
        <begin position="635"/>
        <end position="658"/>
    </location>
</feature>
<dbReference type="InterPro" id="IPR026849">
    <property type="entry name" value="ATG2"/>
</dbReference>
<evidence type="ECO:0000256" key="12">
    <source>
        <dbReference type="ARBA" id="ARBA00024631"/>
    </source>
</evidence>
<dbReference type="Proteomes" id="UP000799444">
    <property type="component" value="Unassembled WGS sequence"/>
</dbReference>
<comment type="catalytic activity">
    <reaction evidence="11">
        <text>a 1,2-diacyl-sn-glycero-3-phosphoethanolamine(in) = a 1,2-diacyl-sn-glycero-3-phosphoethanolamine(out)</text>
        <dbReference type="Rhea" id="RHEA:38895"/>
        <dbReference type="ChEBI" id="CHEBI:64612"/>
    </reaction>
</comment>
<feature type="compositionally biased region" description="Polar residues" evidence="13">
    <location>
        <begin position="496"/>
        <end position="510"/>
    </location>
</feature>
<comment type="caution">
    <text evidence="14">The sequence shown here is derived from an EMBL/GenBank/DDBJ whole genome shotgun (WGS) entry which is preliminary data.</text>
</comment>
<keyword evidence="6" id="KW-0256">Endoplasmic reticulum</keyword>
<accession>A0A9P4UXV6</accession>
<dbReference type="GO" id="GO:0043495">
    <property type="term" value="F:protein-membrane adaptor activity"/>
    <property type="evidence" value="ECO:0007669"/>
    <property type="project" value="TreeGrafter"/>
</dbReference>
<dbReference type="OrthoDB" id="18982at2759"/>
<feature type="region of interest" description="Disordered" evidence="13">
    <location>
        <begin position="728"/>
        <end position="766"/>
    </location>
</feature>
<organism evidence="14 15">
    <name type="scientific">Polyplosphaeria fusca</name>
    <dbReference type="NCBI Taxonomy" id="682080"/>
    <lineage>
        <taxon>Eukaryota</taxon>
        <taxon>Fungi</taxon>
        <taxon>Dikarya</taxon>
        <taxon>Ascomycota</taxon>
        <taxon>Pezizomycotina</taxon>
        <taxon>Dothideomycetes</taxon>
        <taxon>Pleosporomycetidae</taxon>
        <taxon>Pleosporales</taxon>
        <taxon>Tetraplosphaeriaceae</taxon>
        <taxon>Polyplosphaeria</taxon>
    </lineage>
</organism>
<protein>
    <recommendedName>
        <fullName evidence="4">Autophagy-related protein 2</fullName>
    </recommendedName>
</protein>
<evidence type="ECO:0000256" key="9">
    <source>
        <dbReference type="ARBA" id="ARBA00023136"/>
    </source>
</evidence>
<dbReference type="GO" id="GO:0034045">
    <property type="term" value="C:phagophore assembly site membrane"/>
    <property type="evidence" value="ECO:0007669"/>
    <property type="project" value="UniProtKB-SubCell"/>
</dbReference>
<evidence type="ECO:0000256" key="13">
    <source>
        <dbReference type="SAM" id="MobiDB-lite"/>
    </source>
</evidence>
<comment type="catalytic activity">
    <reaction evidence="12">
        <text>a 1,2-diacyl-sn-glycero-3-phosphocholine(in) = a 1,2-diacyl-sn-glycero-3-phosphocholine(out)</text>
        <dbReference type="Rhea" id="RHEA:38571"/>
        <dbReference type="ChEBI" id="CHEBI:57643"/>
    </reaction>
</comment>
<feature type="compositionally biased region" description="Pro residues" evidence="13">
    <location>
        <begin position="125"/>
        <end position="135"/>
    </location>
</feature>
<evidence type="ECO:0000256" key="5">
    <source>
        <dbReference type="ARBA" id="ARBA00022448"/>
    </source>
</evidence>
<dbReference type="GO" id="GO:0034727">
    <property type="term" value="P:piecemeal microautophagy of the nucleus"/>
    <property type="evidence" value="ECO:0007669"/>
    <property type="project" value="TreeGrafter"/>
</dbReference>
<dbReference type="GO" id="GO:0005789">
    <property type="term" value="C:endoplasmic reticulum membrane"/>
    <property type="evidence" value="ECO:0007669"/>
    <property type="project" value="UniProtKB-SubCell"/>
</dbReference>
<dbReference type="GO" id="GO:0061723">
    <property type="term" value="P:glycophagy"/>
    <property type="evidence" value="ECO:0007669"/>
    <property type="project" value="TreeGrafter"/>
</dbReference>
<evidence type="ECO:0000256" key="2">
    <source>
        <dbReference type="ARBA" id="ARBA00004623"/>
    </source>
</evidence>
<feature type="region of interest" description="Disordered" evidence="13">
    <location>
        <begin position="582"/>
        <end position="617"/>
    </location>
</feature>
<dbReference type="EMBL" id="ML996246">
    <property type="protein sequence ID" value="KAF2729406.1"/>
    <property type="molecule type" value="Genomic_DNA"/>
</dbReference>
<evidence type="ECO:0000313" key="14">
    <source>
        <dbReference type="EMBL" id="KAF2729406.1"/>
    </source>
</evidence>
<feature type="compositionally biased region" description="Low complexity" evidence="13">
    <location>
        <begin position="1719"/>
        <end position="1730"/>
    </location>
</feature>
<comment type="catalytic activity">
    <reaction evidence="10">
        <text>a 1,2-diacyl-sn-glycero-3-phospho-L-serine(in) = a 1,2-diacyl-sn-glycero-3-phospho-L-serine(out)</text>
        <dbReference type="Rhea" id="RHEA:38663"/>
        <dbReference type="ChEBI" id="CHEBI:57262"/>
    </reaction>
</comment>
<feature type="compositionally biased region" description="Polar residues" evidence="13">
    <location>
        <begin position="326"/>
        <end position="341"/>
    </location>
</feature>
<feature type="region of interest" description="Disordered" evidence="13">
    <location>
        <begin position="2033"/>
        <end position="2066"/>
    </location>
</feature>
<evidence type="ECO:0000313" key="15">
    <source>
        <dbReference type="Proteomes" id="UP000799444"/>
    </source>
</evidence>
<reference evidence="14" key="1">
    <citation type="journal article" date="2020" name="Stud. Mycol.">
        <title>101 Dothideomycetes genomes: a test case for predicting lifestyles and emergence of pathogens.</title>
        <authorList>
            <person name="Haridas S."/>
            <person name="Albert R."/>
            <person name="Binder M."/>
            <person name="Bloem J."/>
            <person name="Labutti K."/>
            <person name="Salamov A."/>
            <person name="Andreopoulos B."/>
            <person name="Baker S."/>
            <person name="Barry K."/>
            <person name="Bills G."/>
            <person name="Bluhm B."/>
            <person name="Cannon C."/>
            <person name="Castanera R."/>
            <person name="Culley D."/>
            <person name="Daum C."/>
            <person name="Ezra D."/>
            <person name="Gonzalez J."/>
            <person name="Henrissat B."/>
            <person name="Kuo A."/>
            <person name="Liang C."/>
            <person name="Lipzen A."/>
            <person name="Lutzoni F."/>
            <person name="Magnuson J."/>
            <person name="Mondo S."/>
            <person name="Nolan M."/>
            <person name="Ohm R."/>
            <person name="Pangilinan J."/>
            <person name="Park H.-J."/>
            <person name="Ramirez L."/>
            <person name="Alfaro M."/>
            <person name="Sun H."/>
            <person name="Tritt A."/>
            <person name="Yoshinaga Y."/>
            <person name="Zwiers L.-H."/>
            <person name="Turgeon B."/>
            <person name="Goodwin S."/>
            <person name="Spatafora J."/>
            <person name="Crous P."/>
            <person name="Grigoriev I."/>
        </authorList>
    </citation>
    <scope>NUCLEOTIDE SEQUENCE</scope>
    <source>
        <strain evidence="14">CBS 125425</strain>
    </source>
</reference>
<dbReference type="Pfam" id="PF13329">
    <property type="entry name" value="ATG2_CAD"/>
    <property type="match status" value="1"/>
</dbReference>
<evidence type="ECO:0000256" key="6">
    <source>
        <dbReference type="ARBA" id="ARBA00022824"/>
    </source>
</evidence>
<dbReference type="PANTHER" id="PTHR13190:SF1">
    <property type="entry name" value="AUTOPHAGY-RELATED 2, ISOFORM A"/>
    <property type="match status" value="1"/>
</dbReference>
<feature type="compositionally biased region" description="Polar residues" evidence="13">
    <location>
        <begin position="2033"/>
        <end position="2045"/>
    </location>
</feature>
<feature type="region of interest" description="Disordered" evidence="13">
    <location>
        <begin position="107"/>
        <end position="156"/>
    </location>
</feature>
<feature type="compositionally biased region" description="Basic residues" evidence="13">
    <location>
        <begin position="1735"/>
        <end position="1744"/>
    </location>
</feature>
<feature type="compositionally biased region" description="Acidic residues" evidence="13">
    <location>
        <begin position="2048"/>
        <end position="2058"/>
    </location>
</feature>
<evidence type="ECO:0000256" key="4">
    <source>
        <dbReference type="ARBA" id="ARBA00018070"/>
    </source>
</evidence>
<feature type="region of interest" description="Disordered" evidence="13">
    <location>
        <begin position="1719"/>
        <end position="1744"/>
    </location>
</feature>
<feature type="region of interest" description="Disordered" evidence="13">
    <location>
        <begin position="413"/>
        <end position="439"/>
    </location>
</feature>
<feature type="compositionally biased region" description="Polar residues" evidence="13">
    <location>
        <begin position="421"/>
        <end position="439"/>
    </location>
</feature>
<keyword evidence="8" id="KW-0445">Lipid transport</keyword>
<feature type="region of interest" description="Disordered" evidence="13">
    <location>
        <begin position="1299"/>
        <end position="1320"/>
    </location>
</feature>
<evidence type="ECO:0000256" key="1">
    <source>
        <dbReference type="ARBA" id="ARBA00004406"/>
    </source>
</evidence>
<name>A0A9P4UXV6_9PLEO</name>
<evidence type="ECO:0000256" key="11">
    <source>
        <dbReference type="ARBA" id="ARBA00024615"/>
    </source>
</evidence>
<feature type="compositionally biased region" description="Low complexity" evidence="13">
    <location>
        <begin position="597"/>
        <end position="616"/>
    </location>
</feature>
<feature type="compositionally biased region" description="Polar residues" evidence="13">
    <location>
        <begin position="999"/>
        <end position="1010"/>
    </location>
</feature>
<evidence type="ECO:0000256" key="8">
    <source>
        <dbReference type="ARBA" id="ARBA00023055"/>
    </source>
</evidence>
<proteinExistence type="inferred from homology"/>
<feature type="compositionally biased region" description="Low complexity" evidence="13">
    <location>
        <begin position="1301"/>
        <end position="1319"/>
    </location>
</feature>
<feature type="compositionally biased region" description="Low complexity" evidence="13">
    <location>
        <begin position="732"/>
        <end position="746"/>
    </location>
</feature>